<dbReference type="EMBL" id="JAWUZT010000005">
    <property type="protein sequence ID" value="MDW8515146.1"/>
    <property type="molecule type" value="Genomic_DNA"/>
</dbReference>
<organism evidence="2 3">
    <name type="scientific">Priestia flexa</name>
    <dbReference type="NCBI Taxonomy" id="86664"/>
    <lineage>
        <taxon>Bacteria</taxon>
        <taxon>Bacillati</taxon>
        <taxon>Bacillota</taxon>
        <taxon>Bacilli</taxon>
        <taxon>Bacillales</taxon>
        <taxon>Bacillaceae</taxon>
        <taxon>Priestia</taxon>
    </lineage>
</organism>
<keyword evidence="1" id="KW-0472">Membrane</keyword>
<keyword evidence="3" id="KW-1185">Reference proteome</keyword>
<reference evidence="3" key="1">
    <citation type="submission" date="2023-07" db="EMBL/GenBank/DDBJ databases">
        <title>Draft genomic sequences of Priestia flexa CCM isolated from the soil of an abandoned mine contaminated by free cyanide in the high Andean zone of Tacna, Peru.</title>
        <authorList>
            <person name="Caceda Quiroz C.J."/>
            <person name="Maraza Chooque G.J."/>
            <person name="Fora Quispe G.L."/>
            <person name="Carpio Mamani M."/>
        </authorList>
    </citation>
    <scope>NUCLEOTIDE SEQUENCE [LARGE SCALE GENOMIC DNA]</scope>
    <source>
        <strain evidence="3">CCM</strain>
    </source>
</reference>
<proteinExistence type="predicted"/>
<dbReference type="RefSeq" id="WP_318757233.1">
    <property type="nucleotide sequence ID" value="NZ_JAWUZT010000005.1"/>
</dbReference>
<keyword evidence="1" id="KW-0812">Transmembrane</keyword>
<sequence length="117" mass="13166">MKFTLQNGVLQTAMPDKYIGTPAKDGSWMDIFNNFSEAFIQGELELIIKPIGYFLRDFGQFLWEWFIFILPDLMGYGAVFYGALIILGAMTSKGQMMKHLGRYGAYLIASTCILGSV</sequence>
<evidence type="ECO:0000256" key="1">
    <source>
        <dbReference type="SAM" id="Phobius"/>
    </source>
</evidence>
<comment type="caution">
    <text evidence="2">The sequence shown here is derived from an EMBL/GenBank/DDBJ whole genome shotgun (WGS) entry which is preliminary data.</text>
</comment>
<evidence type="ECO:0000313" key="2">
    <source>
        <dbReference type="EMBL" id="MDW8515146.1"/>
    </source>
</evidence>
<feature type="transmembrane region" description="Helical" evidence="1">
    <location>
        <begin position="65"/>
        <end position="90"/>
    </location>
</feature>
<evidence type="ECO:0000313" key="3">
    <source>
        <dbReference type="Proteomes" id="UP001284771"/>
    </source>
</evidence>
<keyword evidence="1" id="KW-1133">Transmembrane helix</keyword>
<gene>
    <name evidence="2" type="ORF">RIB56_03295</name>
</gene>
<name>A0ABU4J2C5_9BACI</name>
<accession>A0ABU4J2C5</accession>
<dbReference type="Proteomes" id="UP001284771">
    <property type="component" value="Unassembled WGS sequence"/>
</dbReference>
<protein>
    <submittedName>
        <fullName evidence="2">Uncharacterized protein</fullName>
    </submittedName>
</protein>